<dbReference type="AlphaFoldDB" id="A0A0C3BPW9"/>
<protein>
    <recommendedName>
        <fullName evidence="2">DUF6699 domain-containing protein</fullName>
    </recommendedName>
</protein>
<reference evidence="4" key="2">
    <citation type="submission" date="2015-01" db="EMBL/GenBank/DDBJ databases">
        <title>Evolutionary Origins and Diversification of the Mycorrhizal Mutualists.</title>
        <authorList>
            <consortium name="DOE Joint Genome Institute"/>
            <consortium name="Mycorrhizal Genomics Consortium"/>
            <person name="Kohler A."/>
            <person name="Kuo A."/>
            <person name="Nagy L.G."/>
            <person name="Floudas D."/>
            <person name="Copeland A."/>
            <person name="Barry K.W."/>
            <person name="Cichocki N."/>
            <person name="Veneault-Fourrey C."/>
            <person name="LaButti K."/>
            <person name="Lindquist E.A."/>
            <person name="Lipzen A."/>
            <person name="Lundell T."/>
            <person name="Morin E."/>
            <person name="Murat C."/>
            <person name="Riley R."/>
            <person name="Ohm R."/>
            <person name="Sun H."/>
            <person name="Tunlid A."/>
            <person name="Henrissat B."/>
            <person name="Grigoriev I.V."/>
            <person name="Hibbett D.S."/>
            <person name="Martin F."/>
        </authorList>
    </citation>
    <scope>NUCLEOTIDE SEQUENCE [LARGE SCALE GENOMIC DNA]</scope>
    <source>
        <strain evidence="4">h7</strain>
    </source>
</reference>
<dbReference type="Pfam" id="PF20415">
    <property type="entry name" value="DUF6699"/>
    <property type="match status" value="1"/>
</dbReference>
<keyword evidence="4" id="KW-1185">Reference proteome</keyword>
<evidence type="ECO:0000256" key="1">
    <source>
        <dbReference type="SAM" id="MobiDB-lite"/>
    </source>
</evidence>
<proteinExistence type="predicted"/>
<dbReference type="OrthoDB" id="3172906at2759"/>
<feature type="domain" description="DUF6699" evidence="2">
    <location>
        <begin position="81"/>
        <end position="165"/>
    </location>
</feature>
<accession>A0A0C3BPW9</accession>
<gene>
    <name evidence="3" type="ORF">M413DRAFT_447632</name>
</gene>
<organism evidence="3 4">
    <name type="scientific">Hebeloma cylindrosporum</name>
    <dbReference type="NCBI Taxonomy" id="76867"/>
    <lineage>
        <taxon>Eukaryota</taxon>
        <taxon>Fungi</taxon>
        <taxon>Dikarya</taxon>
        <taxon>Basidiomycota</taxon>
        <taxon>Agaricomycotina</taxon>
        <taxon>Agaricomycetes</taxon>
        <taxon>Agaricomycetidae</taxon>
        <taxon>Agaricales</taxon>
        <taxon>Agaricineae</taxon>
        <taxon>Hymenogastraceae</taxon>
        <taxon>Hebeloma</taxon>
    </lineage>
</organism>
<dbReference type="Proteomes" id="UP000053424">
    <property type="component" value="Unassembled WGS sequence"/>
</dbReference>
<dbReference type="HOGENOM" id="CLU_1190036_0_0_1"/>
<evidence type="ECO:0000259" key="2">
    <source>
        <dbReference type="Pfam" id="PF20415"/>
    </source>
</evidence>
<sequence>MTTTHQDFLVFAGDDAVNGLMSTTYGPYNPVNGTGDFLIEPRGYEEPPPPVSPKTIPLPALADIPVSVNPMLSYTPSKVVLEYNLNFPPSTARILPTTTTDDAPRDWRQQPAMDPSTVGSMTIMVPGLERFVVVFPATSDSDIVTVDDVLIAVHRAVQASATGSSMEYGIPGSSPMIIAPWTAYERTNIDAEECGGGDQWWEGLYPCQKERDVWVLRTTKVSASNSHLYNLSY</sequence>
<evidence type="ECO:0000313" key="3">
    <source>
        <dbReference type="EMBL" id="KIM38665.1"/>
    </source>
</evidence>
<evidence type="ECO:0000313" key="4">
    <source>
        <dbReference type="Proteomes" id="UP000053424"/>
    </source>
</evidence>
<reference evidence="3 4" key="1">
    <citation type="submission" date="2014-04" db="EMBL/GenBank/DDBJ databases">
        <authorList>
            <consortium name="DOE Joint Genome Institute"/>
            <person name="Kuo A."/>
            <person name="Gay G."/>
            <person name="Dore J."/>
            <person name="Kohler A."/>
            <person name="Nagy L.G."/>
            <person name="Floudas D."/>
            <person name="Copeland A."/>
            <person name="Barry K.W."/>
            <person name="Cichocki N."/>
            <person name="Veneault-Fourrey C."/>
            <person name="LaButti K."/>
            <person name="Lindquist E.A."/>
            <person name="Lipzen A."/>
            <person name="Lundell T."/>
            <person name="Morin E."/>
            <person name="Murat C."/>
            <person name="Sun H."/>
            <person name="Tunlid A."/>
            <person name="Henrissat B."/>
            <person name="Grigoriev I.V."/>
            <person name="Hibbett D.S."/>
            <person name="Martin F."/>
            <person name="Nordberg H.P."/>
            <person name="Cantor M.N."/>
            <person name="Hua S.X."/>
        </authorList>
    </citation>
    <scope>NUCLEOTIDE SEQUENCE [LARGE SCALE GENOMIC DNA]</scope>
    <source>
        <strain evidence="4">h7</strain>
    </source>
</reference>
<dbReference type="InterPro" id="IPR046522">
    <property type="entry name" value="DUF6699"/>
</dbReference>
<feature type="region of interest" description="Disordered" evidence="1">
    <location>
        <begin position="94"/>
        <end position="115"/>
    </location>
</feature>
<name>A0A0C3BPW9_HEBCY</name>
<dbReference type="EMBL" id="KN831789">
    <property type="protein sequence ID" value="KIM38665.1"/>
    <property type="molecule type" value="Genomic_DNA"/>
</dbReference>